<keyword evidence="4" id="KW-0408">Iron</keyword>
<protein>
    <recommendedName>
        <fullName evidence="5">Isopenicillin N synthase-like Fe(2+) 2OG dioxygenase domain-containing protein</fullName>
    </recommendedName>
</protein>
<keyword evidence="2" id="KW-0479">Metal-binding</keyword>
<dbReference type="GO" id="GO:0016491">
    <property type="term" value="F:oxidoreductase activity"/>
    <property type="evidence" value="ECO:0007669"/>
    <property type="project" value="UniProtKB-KW"/>
</dbReference>
<dbReference type="GO" id="GO:0046872">
    <property type="term" value="F:metal ion binding"/>
    <property type="evidence" value="ECO:0007669"/>
    <property type="project" value="UniProtKB-KW"/>
</dbReference>
<evidence type="ECO:0000256" key="3">
    <source>
        <dbReference type="ARBA" id="ARBA00023002"/>
    </source>
</evidence>
<dbReference type="Proteomes" id="UP001370490">
    <property type="component" value="Unassembled WGS sequence"/>
</dbReference>
<gene>
    <name evidence="6" type="ORF">RJ641_020473</name>
</gene>
<evidence type="ECO:0000313" key="6">
    <source>
        <dbReference type="EMBL" id="KAK6915356.1"/>
    </source>
</evidence>
<keyword evidence="3" id="KW-0560">Oxidoreductase</keyword>
<evidence type="ECO:0000313" key="7">
    <source>
        <dbReference type="Proteomes" id="UP001370490"/>
    </source>
</evidence>
<keyword evidence="7" id="KW-1185">Reference proteome</keyword>
<name>A0AAN8UQ19_9MAGN</name>
<dbReference type="AlphaFoldDB" id="A0AAN8UQ19"/>
<comment type="similarity">
    <text evidence="1">Belongs to the iron/ascorbate-dependent oxidoreductase family.</text>
</comment>
<dbReference type="Pfam" id="PF03171">
    <property type="entry name" value="2OG-FeII_Oxy"/>
    <property type="match status" value="1"/>
</dbReference>
<dbReference type="InterPro" id="IPR044861">
    <property type="entry name" value="IPNS-like_FE2OG_OXY"/>
</dbReference>
<accession>A0AAN8UQ19</accession>
<evidence type="ECO:0000256" key="2">
    <source>
        <dbReference type="ARBA" id="ARBA00022723"/>
    </source>
</evidence>
<comment type="caution">
    <text evidence="6">The sequence shown here is derived from an EMBL/GenBank/DDBJ whole genome shotgun (WGS) entry which is preliminary data.</text>
</comment>
<dbReference type="SUPFAM" id="SSF51197">
    <property type="entry name" value="Clavaminate synthase-like"/>
    <property type="match status" value="1"/>
</dbReference>
<dbReference type="EMBL" id="JBAMMX010000025">
    <property type="protein sequence ID" value="KAK6915356.1"/>
    <property type="molecule type" value="Genomic_DNA"/>
</dbReference>
<reference evidence="6 7" key="1">
    <citation type="submission" date="2023-12" db="EMBL/GenBank/DDBJ databases">
        <title>A high-quality genome assembly for Dillenia turbinata (Dilleniales).</title>
        <authorList>
            <person name="Chanderbali A."/>
        </authorList>
    </citation>
    <scope>NUCLEOTIDE SEQUENCE [LARGE SCALE GENOMIC DNA]</scope>
    <source>
        <strain evidence="6">LSX21</strain>
        <tissue evidence="6">Leaf</tissue>
    </source>
</reference>
<feature type="domain" description="Isopenicillin N synthase-like Fe(2+) 2OG dioxygenase" evidence="5">
    <location>
        <begin position="73"/>
        <end position="119"/>
    </location>
</feature>
<evidence type="ECO:0000256" key="1">
    <source>
        <dbReference type="ARBA" id="ARBA00008056"/>
    </source>
</evidence>
<dbReference type="PANTHER" id="PTHR10209:SF714">
    <property type="entry name" value="1-AMINOCYCLOPROPANE-1-CARBOXYLATE OXIDASE HOMOLOG 11-RELATED"/>
    <property type="match status" value="1"/>
</dbReference>
<evidence type="ECO:0000259" key="5">
    <source>
        <dbReference type="Pfam" id="PF03171"/>
    </source>
</evidence>
<evidence type="ECO:0000256" key="4">
    <source>
        <dbReference type="ARBA" id="ARBA00023004"/>
    </source>
</evidence>
<sequence length="138" mass="16012">MGSPLDMLNEMIEGIRRFDEPTEIKQEFYSRDSSRKVFFNSNFDLYRPKQLTGGTPYFVPWPQILMSFQQPAACDQPDWTLGTSTHYDPDFITILLRGHIGGLQLITNDKFISAEHRAVTKLAQEYQWHASSQLVCRH</sequence>
<dbReference type="InterPro" id="IPR027443">
    <property type="entry name" value="IPNS-like_sf"/>
</dbReference>
<dbReference type="Gene3D" id="2.60.120.330">
    <property type="entry name" value="B-lactam Antibiotic, Isopenicillin N Synthase, Chain"/>
    <property type="match status" value="1"/>
</dbReference>
<proteinExistence type="inferred from homology"/>
<organism evidence="6 7">
    <name type="scientific">Dillenia turbinata</name>
    <dbReference type="NCBI Taxonomy" id="194707"/>
    <lineage>
        <taxon>Eukaryota</taxon>
        <taxon>Viridiplantae</taxon>
        <taxon>Streptophyta</taxon>
        <taxon>Embryophyta</taxon>
        <taxon>Tracheophyta</taxon>
        <taxon>Spermatophyta</taxon>
        <taxon>Magnoliopsida</taxon>
        <taxon>eudicotyledons</taxon>
        <taxon>Gunneridae</taxon>
        <taxon>Pentapetalae</taxon>
        <taxon>Dilleniales</taxon>
        <taxon>Dilleniaceae</taxon>
        <taxon>Dillenia</taxon>
    </lineage>
</organism>
<dbReference type="PANTHER" id="PTHR10209">
    <property type="entry name" value="OXIDOREDUCTASE, 2OG-FE II OXYGENASE FAMILY PROTEIN"/>
    <property type="match status" value="1"/>
</dbReference>